<reference evidence="1 2" key="1">
    <citation type="submission" date="2023-07" db="EMBL/GenBank/DDBJ databases">
        <title>Comparative genomics of wheat-associated soil bacteria to identify genetic determinants of phenazine resistance.</title>
        <authorList>
            <person name="Mouncey N."/>
        </authorList>
    </citation>
    <scope>NUCLEOTIDE SEQUENCE [LARGE SCALE GENOMIC DNA]</scope>
    <source>
        <strain evidence="1 2">W2I16</strain>
    </source>
</reference>
<accession>A0ABU0RPD0</accession>
<sequence length="169" mass="18556">MTTPQPRPERLALTDGPFLVGDRVRGSTYVPPAFRKREVSEPVEGVVVQVGSGYPEADAEEDLLWVRRADCTERECRVSDVTADAETTDQTDPRCDICKVGRAPFLRYGTLENTGRMCSECLHRTRLCALCQQPTSTPMVALPTVDQGTGPGWTSYACQDCTGRRALGT</sequence>
<evidence type="ECO:0000313" key="1">
    <source>
        <dbReference type="EMBL" id="MDQ0933846.1"/>
    </source>
</evidence>
<evidence type="ECO:0000313" key="2">
    <source>
        <dbReference type="Proteomes" id="UP001223072"/>
    </source>
</evidence>
<comment type="caution">
    <text evidence="1">The sequence shown here is derived from an EMBL/GenBank/DDBJ whole genome shotgun (WGS) entry which is preliminary data.</text>
</comment>
<dbReference type="EMBL" id="JAUSZS010000004">
    <property type="protein sequence ID" value="MDQ0933846.1"/>
    <property type="molecule type" value="Genomic_DNA"/>
</dbReference>
<keyword evidence="2" id="KW-1185">Reference proteome</keyword>
<protein>
    <submittedName>
        <fullName evidence="1">Uncharacterized protein</fullName>
    </submittedName>
</protein>
<proteinExistence type="predicted"/>
<dbReference type="RefSeq" id="WP_307627558.1">
    <property type="nucleotide sequence ID" value="NZ_JAUSZS010000004.1"/>
</dbReference>
<organism evidence="1 2">
    <name type="scientific">Streptomyces turgidiscabies</name>
    <dbReference type="NCBI Taxonomy" id="85558"/>
    <lineage>
        <taxon>Bacteria</taxon>
        <taxon>Bacillati</taxon>
        <taxon>Actinomycetota</taxon>
        <taxon>Actinomycetes</taxon>
        <taxon>Kitasatosporales</taxon>
        <taxon>Streptomycetaceae</taxon>
        <taxon>Streptomyces</taxon>
    </lineage>
</organism>
<name>A0ABU0RPD0_9ACTN</name>
<dbReference type="Proteomes" id="UP001223072">
    <property type="component" value="Unassembled WGS sequence"/>
</dbReference>
<gene>
    <name evidence="1" type="ORF">QFZ49_003786</name>
</gene>